<evidence type="ECO:0000313" key="11">
    <source>
        <dbReference type="Proteomes" id="UP000765509"/>
    </source>
</evidence>
<feature type="region of interest" description="Disordered" evidence="8">
    <location>
        <begin position="583"/>
        <end position="608"/>
    </location>
</feature>
<dbReference type="AlphaFoldDB" id="A0A9Q3J1L6"/>
<dbReference type="GO" id="GO:0003887">
    <property type="term" value="F:DNA-directed DNA polymerase activity"/>
    <property type="evidence" value="ECO:0007669"/>
    <property type="project" value="UniProtKB-EC"/>
</dbReference>
<proteinExistence type="predicted"/>
<dbReference type="InterPro" id="IPR054722">
    <property type="entry name" value="PolX-like_BBD"/>
</dbReference>
<feature type="domain" description="Integrase catalytic" evidence="9">
    <location>
        <begin position="317"/>
        <end position="483"/>
    </location>
</feature>
<gene>
    <name evidence="10" type="ORF">O181_093601</name>
</gene>
<dbReference type="OrthoDB" id="3243429at2759"/>
<dbReference type="Pfam" id="PF25597">
    <property type="entry name" value="SH3_retrovirus"/>
    <property type="match status" value="1"/>
</dbReference>
<dbReference type="GO" id="GO:0032196">
    <property type="term" value="P:transposition"/>
    <property type="evidence" value="ECO:0007669"/>
    <property type="project" value="UniProtKB-KW"/>
</dbReference>
<dbReference type="InterPro" id="IPR013103">
    <property type="entry name" value="RVT_2"/>
</dbReference>
<keyword evidence="2" id="KW-0645">Protease</keyword>
<dbReference type="Proteomes" id="UP000765509">
    <property type="component" value="Unassembled WGS sequence"/>
</dbReference>
<dbReference type="InterPro" id="IPR001584">
    <property type="entry name" value="Integrase_cat-core"/>
</dbReference>
<accession>A0A9Q3J1L6</accession>
<dbReference type="Gene3D" id="3.30.420.10">
    <property type="entry name" value="Ribonuclease H-like superfamily/Ribonuclease H"/>
    <property type="match status" value="1"/>
</dbReference>
<dbReference type="EMBL" id="AVOT02060400">
    <property type="protein sequence ID" value="MBW0553886.1"/>
    <property type="molecule type" value="Genomic_DNA"/>
</dbReference>
<evidence type="ECO:0000256" key="7">
    <source>
        <dbReference type="ARBA" id="ARBA00049244"/>
    </source>
</evidence>
<dbReference type="SUPFAM" id="SSF53098">
    <property type="entry name" value="Ribonuclease H-like"/>
    <property type="match status" value="1"/>
</dbReference>
<evidence type="ECO:0000256" key="1">
    <source>
        <dbReference type="ARBA" id="ARBA00022578"/>
    </source>
</evidence>
<comment type="catalytic activity">
    <reaction evidence="7">
        <text>DNA(n) + a 2'-deoxyribonucleoside 5'-triphosphate = DNA(n+1) + diphosphate</text>
        <dbReference type="Rhea" id="RHEA:22508"/>
        <dbReference type="Rhea" id="RHEA-COMP:17339"/>
        <dbReference type="Rhea" id="RHEA-COMP:17340"/>
        <dbReference type="ChEBI" id="CHEBI:33019"/>
        <dbReference type="ChEBI" id="CHEBI:61560"/>
        <dbReference type="ChEBI" id="CHEBI:173112"/>
        <dbReference type="EC" id="2.7.7.7"/>
    </reaction>
</comment>
<dbReference type="GO" id="GO:0046872">
    <property type="term" value="F:metal ion binding"/>
    <property type="evidence" value="ECO:0007669"/>
    <property type="project" value="UniProtKB-KW"/>
</dbReference>
<dbReference type="GO" id="GO:0008233">
    <property type="term" value="F:peptidase activity"/>
    <property type="evidence" value="ECO:0007669"/>
    <property type="project" value="UniProtKB-KW"/>
</dbReference>
<keyword evidence="3" id="KW-0479">Metal-binding</keyword>
<dbReference type="PANTHER" id="PTHR42648">
    <property type="entry name" value="TRANSPOSASE, PUTATIVE-RELATED"/>
    <property type="match status" value="1"/>
</dbReference>
<dbReference type="Pfam" id="PF13976">
    <property type="entry name" value="gag_pre-integrs"/>
    <property type="match status" value="1"/>
</dbReference>
<evidence type="ECO:0000256" key="2">
    <source>
        <dbReference type="ARBA" id="ARBA00022670"/>
    </source>
</evidence>
<keyword evidence="1" id="KW-0815">Transposition</keyword>
<keyword evidence="5" id="KW-0694">RNA-binding</keyword>
<dbReference type="GO" id="GO:0003964">
    <property type="term" value="F:RNA-directed DNA polymerase activity"/>
    <property type="evidence" value="ECO:0007669"/>
    <property type="project" value="UniProtKB-EC"/>
</dbReference>
<dbReference type="PROSITE" id="PS50994">
    <property type="entry name" value="INTEGRASE"/>
    <property type="match status" value="1"/>
</dbReference>
<comment type="catalytic activity">
    <reaction evidence="6">
        <text>DNA(n) + a 2'-deoxyribonucleoside 5'-triphosphate = DNA(n+1) + diphosphate</text>
        <dbReference type="Rhea" id="RHEA:22508"/>
        <dbReference type="Rhea" id="RHEA-COMP:17339"/>
        <dbReference type="Rhea" id="RHEA-COMP:17340"/>
        <dbReference type="ChEBI" id="CHEBI:33019"/>
        <dbReference type="ChEBI" id="CHEBI:61560"/>
        <dbReference type="ChEBI" id="CHEBI:173112"/>
        <dbReference type="EC" id="2.7.7.49"/>
    </reaction>
</comment>
<sequence length="748" mass="84106">MNLNSVGIRVGKPPNVIDISDELLAEIIISKLSEGYDNLKRMIYETQPLETTKVVSKIDDYIRDSFSVTEDEGQHVKSESAYKARNYPYFSNGIHNPSTKHSIEDCRQLKRNNNRKEQKNKNNKKKANSANNNQESTFEENYSSSEEVPVVRYSKAFVTKCNAQNLKPYLDTAASSHMVGDRRAFMTYNKKGMSVETANGSQTPVLGHGKVQFLSNCKVITLHCLHVPDLAETLKHNTVLMNGEVRKNLFVLEMKICFPRSLAAPMIKTPALLHNRAGHPGNEVLKRMYPGVEIFKFCEACALSKSKQLPYKGTLPRQNTPGHTVHSDLSGKISPLSIGGGNYYLKLTDDFSRFKSIYILKRKSDAGTAIRDYVHEVERKHGTGIKVLVNDNGGEYLDSNLLEFLNKKGIQMQLTAPYSPKQNLISERGNRSTSKKARTLLFTSNLPTSFWAEAAVTSTFLENVTPCSSIGYKTPFELWNGSAFDLSRLRTFGFRCYVNIPKTLRKGKFEPTSRKGIFLGYYFNKHNWRVMLENWKIVKSHDVVFDEQIFPGPPAKESAPEDSIQYGNNFSVTDIANNEHVIESSHEDDDPSCIENTDNNPPTSVPLTKPGWDYKLTSNQAPKHVSADIDESNILPSKRRAHTAIHSIDSSSKNTSSWKEAMSLPEKSLWIEALKNELNNLTSRSVIIETTLPKGSKPVGNSVQFKRKFDSDGKLIKNKIRICAQGFSQKHGVDYNETFSPTGKFSSL</sequence>
<evidence type="ECO:0000313" key="10">
    <source>
        <dbReference type="EMBL" id="MBW0553886.1"/>
    </source>
</evidence>
<dbReference type="GO" id="GO:0005634">
    <property type="term" value="C:nucleus"/>
    <property type="evidence" value="ECO:0007669"/>
    <property type="project" value="UniProtKB-ARBA"/>
</dbReference>
<dbReference type="InterPro" id="IPR012337">
    <property type="entry name" value="RNaseH-like_sf"/>
</dbReference>
<name>A0A9Q3J1L6_9BASI</name>
<evidence type="ECO:0000256" key="5">
    <source>
        <dbReference type="ARBA" id="ARBA00022884"/>
    </source>
</evidence>
<reference evidence="10" key="1">
    <citation type="submission" date="2021-03" db="EMBL/GenBank/DDBJ databases">
        <title>Draft genome sequence of rust myrtle Austropuccinia psidii MF-1, a brazilian biotype.</title>
        <authorList>
            <person name="Quecine M.C."/>
            <person name="Pachon D.M.R."/>
            <person name="Bonatelli M.L."/>
            <person name="Correr F.H."/>
            <person name="Franceschini L.M."/>
            <person name="Leite T.F."/>
            <person name="Margarido G.R.A."/>
            <person name="Almeida C.A."/>
            <person name="Ferrarezi J.A."/>
            <person name="Labate C.A."/>
        </authorList>
    </citation>
    <scope>NUCLEOTIDE SEQUENCE</scope>
    <source>
        <strain evidence="10">MF-1</strain>
    </source>
</reference>
<dbReference type="GO" id="GO:0015074">
    <property type="term" value="P:DNA integration"/>
    <property type="evidence" value="ECO:0007669"/>
    <property type="project" value="InterPro"/>
</dbReference>
<keyword evidence="11" id="KW-1185">Reference proteome</keyword>
<evidence type="ECO:0000259" key="9">
    <source>
        <dbReference type="PROSITE" id="PS50994"/>
    </source>
</evidence>
<evidence type="ECO:0000256" key="4">
    <source>
        <dbReference type="ARBA" id="ARBA00022801"/>
    </source>
</evidence>
<dbReference type="InterPro" id="IPR036397">
    <property type="entry name" value="RNaseH_sf"/>
</dbReference>
<dbReference type="Pfam" id="PF07727">
    <property type="entry name" value="RVT_2"/>
    <property type="match status" value="1"/>
</dbReference>
<organism evidence="10 11">
    <name type="scientific">Austropuccinia psidii MF-1</name>
    <dbReference type="NCBI Taxonomy" id="1389203"/>
    <lineage>
        <taxon>Eukaryota</taxon>
        <taxon>Fungi</taxon>
        <taxon>Dikarya</taxon>
        <taxon>Basidiomycota</taxon>
        <taxon>Pucciniomycotina</taxon>
        <taxon>Pucciniomycetes</taxon>
        <taxon>Pucciniales</taxon>
        <taxon>Sphaerophragmiaceae</taxon>
        <taxon>Austropuccinia</taxon>
    </lineage>
</organism>
<evidence type="ECO:0000256" key="3">
    <source>
        <dbReference type="ARBA" id="ARBA00022723"/>
    </source>
</evidence>
<dbReference type="Pfam" id="PF00665">
    <property type="entry name" value="rve"/>
    <property type="match status" value="1"/>
</dbReference>
<dbReference type="Pfam" id="PF22936">
    <property type="entry name" value="Pol_BBD"/>
    <property type="match status" value="1"/>
</dbReference>
<dbReference type="PANTHER" id="PTHR42648:SF24">
    <property type="entry name" value="INTEGRASE CATALYTIC DOMAIN-CONTAINING PROTEIN"/>
    <property type="match status" value="1"/>
</dbReference>
<dbReference type="GO" id="GO:0003723">
    <property type="term" value="F:RNA binding"/>
    <property type="evidence" value="ECO:0007669"/>
    <property type="project" value="UniProtKB-KW"/>
</dbReference>
<dbReference type="InterPro" id="IPR057670">
    <property type="entry name" value="SH3_retrovirus"/>
</dbReference>
<dbReference type="InterPro" id="IPR025724">
    <property type="entry name" value="GAG-pre-integrase_dom"/>
</dbReference>
<feature type="region of interest" description="Disordered" evidence="8">
    <location>
        <begin position="112"/>
        <end position="144"/>
    </location>
</feature>
<feature type="compositionally biased region" description="Polar residues" evidence="8">
    <location>
        <begin position="594"/>
        <end position="606"/>
    </location>
</feature>
<evidence type="ECO:0000256" key="8">
    <source>
        <dbReference type="SAM" id="MobiDB-lite"/>
    </source>
</evidence>
<protein>
    <recommendedName>
        <fullName evidence="9">Integrase catalytic domain-containing protein</fullName>
    </recommendedName>
</protein>
<dbReference type="GO" id="GO:0006508">
    <property type="term" value="P:proteolysis"/>
    <property type="evidence" value="ECO:0007669"/>
    <property type="project" value="UniProtKB-KW"/>
</dbReference>
<dbReference type="InterPro" id="IPR039537">
    <property type="entry name" value="Retrotran_Ty1/copia-like"/>
</dbReference>
<comment type="caution">
    <text evidence="10">The sequence shown here is derived from an EMBL/GenBank/DDBJ whole genome shotgun (WGS) entry which is preliminary data.</text>
</comment>
<keyword evidence="4" id="KW-0378">Hydrolase</keyword>
<evidence type="ECO:0000256" key="6">
    <source>
        <dbReference type="ARBA" id="ARBA00048173"/>
    </source>
</evidence>